<proteinExistence type="predicted"/>
<dbReference type="InterPro" id="IPR020084">
    <property type="entry name" value="NUDIX_hydrolase_CS"/>
</dbReference>
<dbReference type="InterPro" id="IPR000086">
    <property type="entry name" value="NUDIX_hydrolase_dom"/>
</dbReference>
<dbReference type="EMBL" id="QOHR01000004">
    <property type="protein sequence ID" value="REC57983.1"/>
    <property type="molecule type" value="Genomic_DNA"/>
</dbReference>
<dbReference type="GO" id="GO:0016787">
    <property type="term" value="F:hydrolase activity"/>
    <property type="evidence" value="ECO:0007669"/>
    <property type="project" value="UniProtKB-KW"/>
</dbReference>
<evidence type="ECO:0000313" key="6">
    <source>
        <dbReference type="Proteomes" id="UP000257131"/>
    </source>
</evidence>
<dbReference type="Pfam" id="PF00293">
    <property type="entry name" value="NUDIX"/>
    <property type="match status" value="1"/>
</dbReference>
<dbReference type="PANTHER" id="PTHR43046:SF2">
    <property type="entry name" value="8-OXO-DGTP DIPHOSPHATASE-RELATED"/>
    <property type="match status" value="1"/>
</dbReference>
<sequence length="177" mass="19069">MGRDPRPAARLPPPALQLRRDPAAPRRAPPAQVTGFRALGELPPREGWRGALVMAQDGAGRVLMQLRDDRPDIAAPGQWGLFGGAVEARETLAEAAVREFHEETGVRLAEAELAPLVRVPSQARADGVLYVFHTDRAIAPGEVRLGEGAGFAVLTPAQLLSFEVIAPLRPLFAEMFD</sequence>
<dbReference type="OrthoDB" id="289720at2"/>
<reference evidence="5 6" key="1">
    <citation type="journal article" date="2017" name="Int. J. Syst. Evol. Microbiol.">
        <title>Rhodosalinus sediminis gen. nov., sp. nov., isolated from marine saltern.</title>
        <authorList>
            <person name="Guo L.Y."/>
            <person name="Ling S.K."/>
            <person name="Li C.M."/>
            <person name="Chen G.J."/>
            <person name="Du Z.J."/>
        </authorList>
    </citation>
    <scope>NUCLEOTIDE SEQUENCE [LARGE SCALE GENOMIC DNA]</scope>
    <source>
        <strain evidence="5 6">WDN1C137</strain>
    </source>
</reference>
<keyword evidence="6" id="KW-1185">Reference proteome</keyword>
<evidence type="ECO:0000313" key="5">
    <source>
        <dbReference type="EMBL" id="REC57983.1"/>
    </source>
</evidence>
<comment type="caution">
    <text evidence="5">The sequence shown here is derived from an EMBL/GenBank/DDBJ whole genome shotgun (WGS) entry which is preliminary data.</text>
</comment>
<feature type="domain" description="Nudix hydrolase" evidence="4">
    <location>
        <begin position="44"/>
        <end position="177"/>
    </location>
</feature>
<dbReference type="SUPFAM" id="SSF55811">
    <property type="entry name" value="Nudix"/>
    <property type="match status" value="1"/>
</dbReference>
<evidence type="ECO:0000256" key="1">
    <source>
        <dbReference type="ARBA" id="ARBA00001946"/>
    </source>
</evidence>
<feature type="region of interest" description="Disordered" evidence="3">
    <location>
        <begin position="1"/>
        <end position="31"/>
    </location>
</feature>
<name>A0A3D9BWR9_9RHOB</name>
<evidence type="ECO:0000259" key="4">
    <source>
        <dbReference type="PROSITE" id="PS51462"/>
    </source>
</evidence>
<organism evidence="5 6">
    <name type="scientific">Rhodosalinus sediminis</name>
    <dbReference type="NCBI Taxonomy" id="1940533"/>
    <lineage>
        <taxon>Bacteria</taxon>
        <taxon>Pseudomonadati</taxon>
        <taxon>Pseudomonadota</taxon>
        <taxon>Alphaproteobacteria</taxon>
        <taxon>Rhodobacterales</taxon>
        <taxon>Paracoccaceae</taxon>
        <taxon>Rhodosalinus</taxon>
    </lineage>
</organism>
<protein>
    <submittedName>
        <fullName evidence="5">NUDIX domain-containing protein</fullName>
    </submittedName>
</protein>
<evidence type="ECO:0000256" key="2">
    <source>
        <dbReference type="ARBA" id="ARBA00022801"/>
    </source>
</evidence>
<evidence type="ECO:0000256" key="3">
    <source>
        <dbReference type="SAM" id="MobiDB-lite"/>
    </source>
</evidence>
<dbReference type="PANTHER" id="PTHR43046">
    <property type="entry name" value="GDP-MANNOSE MANNOSYL HYDROLASE"/>
    <property type="match status" value="1"/>
</dbReference>
<dbReference type="InterPro" id="IPR015797">
    <property type="entry name" value="NUDIX_hydrolase-like_dom_sf"/>
</dbReference>
<dbReference type="PROSITE" id="PS00893">
    <property type="entry name" value="NUDIX_BOX"/>
    <property type="match status" value="1"/>
</dbReference>
<dbReference type="Proteomes" id="UP000257131">
    <property type="component" value="Unassembled WGS sequence"/>
</dbReference>
<keyword evidence="2" id="KW-0378">Hydrolase</keyword>
<comment type="cofactor">
    <cofactor evidence="1">
        <name>Mg(2+)</name>
        <dbReference type="ChEBI" id="CHEBI:18420"/>
    </cofactor>
</comment>
<dbReference type="AlphaFoldDB" id="A0A3D9BWR9"/>
<gene>
    <name evidence="5" type="ORF">DRV84_05210</name>
</gene>
<dbReference type="PROSITE" id="PS51462">
    <property type="entry name" value="NUDIX"/>
    <property type="match status" value="1"/>
</dbReference>
<dbReference type="Gene3D" id="3.90.79.10">
    <property type="entry name" value="Nucleoside Triphosphate Pyrophosphohydrolase"/>
    <property type="match status" value="1"/>
</dbReference>
<accession>A0A3D9BWR9</accession>